<dbReference type="Gene3D" id="1.10.357.10">
    <property type="entry name" value="Tetracycline Repressor, domain 2"/>
    <property type="match status" value="1"/>
</dbReference>
<dbReference type="InterPro" id="IPR009057">
    <property type="entry name" value="Homeodomain-like_sf"/>
</dbReference>
<feature type="DNA-binding region" description="H-T-H motif" evidence="2">
    <location>
        <begin position="22"/>
        <end position="41"/>
    </location>
</feature>
<organism evidence="4 5">
    <name type="scientific">Flavobacterium jumunjinense</name>
    <dbReference type="NCBI Taxonomy" id="998845"/>
    <lineage>
        <taxon>Bacteria</taxon>
        <taxon>Pseudomonadati</taxon>
        <taxon>Bacteroidota</taxon>
        <taxon>Flavobacteriia</taxon>
        <taxon>Flavobacteriales</taxon>
        <taxon>Flavobacteriaceae</taxon>
        <taxon>Flavobacterium</taxon>
    </lineage>
</organism>
<accession>A0ABV5GNJ1</accession>
<comment type="caution">
    <text evidence="4">The sequence shown here is derived from an EMBL/GenBank/DDBJ whole genome shotgun (WGS) entry which is preliminary data.</text>
</comment>
<dbReference type="RefSeq" id="WP_236452836.1">
    <property type="nucleotide sequence ID" value="NZ_CBCSGE010000031.1"/>
</dbReference>
<dbReference type="InterPro" id="IPR001647">
    <property type="entry name" value="HTH_TetR"/>
</dbReference>
<protein>
    <submittedName>
        <fullName evidence="4">TetR/AcrR family transcriptional regulator</fullName>
    </submittedName>
</protein>
<feature type="domain" description="HTH tetR-type" evidence="3">
    <location>
        <begin position="1"/>
        <end position="59"/>
    </location>
</feature>
<evidence type="ECO:0000256" key="2">
    <source>
        <dbReference type="PROSITE-ProRule" id="PRU00335"/>
    </source>
</evidence>
<evidence type="ECO:0000256" key="1">
    <source>
        <dbReference type="ARBA" id="ARBA00023125"/>
    </source>
</evidence>
<keyword evidence="5" id="KW-1185">Reference proteome</keyword>
<proteinExistence type="predicted"/>
<name>A0ABV5GNJ1_9FLAO</name>
<dbReference type="Pfam" id="PF00440">
    <property type="entry name" value="TetR_N"/>
    <property type="match status" value="1"/>
</dbReference>
<sequence length="178" mass="20568">MKTKNILIESAIEALNEDQSCNMDVIADKARVSRRTLHRYFSSREQMIKECVATIMSNMLVDVKRVLETEKTAINQLQQMFEDDIKKGQHFEFCKKFADEFMEEKTKAEFKEMGILFYKLLDKLKSLGIIDVQLSNEWLSYVWMGIVRSTNQALKDGIIAPKKANELAWKAFSSGVVI</sequence>
<dbReference type="EMBL" id="JBHMEY010000028">
    <property type="protein sequence ID" value="MFB9096926.1"/>
    <property type="molecule type" value="Genomic_DNA"/>
</dbReference>
<reference evidence="4 5" key="1">
    <citation type="submission" date="2024-09" db="EMBL/GenBank/DDBJ databases">
        <authorList>
            <person name="Sun Q."/>
            <person name="Mori K."/>
        </authorList>
    </citation>
    <scope>NUCLEOTIDE SEQUENCE [LARGE SCALE GENOMIC DNA]</scope>
    <source>
        <strain evidence="4 5">CECT 7955</strain>
    </source>
</reference>
<gene>
    <name evidence="4" type="ORF">ACFFVF_10395</name>
</gene>
<evidence type="ECO:0000259" key="3">
    <source>
        <dbReference type="PROSITE" id="PS50977"/>
    </source>
</evidence>
<evidence type="ECO:0000313" key="5">
    <source>
        <dbReference type="Proteomes" id="UP001589607"/>
    </source>
</evidence>
<evidence type="ECO:0000313" key="4">
    <source>
        <dbReference type="EMBL" id="MFB9096926.1"/>
    </source>
</evidence>
<dbReference type="PROSITE" id="PS50977">
    <property type="entry name" value="HTH_TETR_2"/>
    <property type="match status" value="1"/>
</dbReference>
<keyword evidence="1 2" id="KW-0238">DNA-binding</keyword>
<dbReference type="SUPFAM" id="SSF46689">
    <property type="entry name" value="Homeodomain-like"/>
    <property type="match status" value="1"/>
</dbReference>
<dbReference type="Proteomes" id="UP001589607">
    <property type="component" value="Unassembled WGS sequence"/>
</dbReference>